<proteinExistence type="predicted"/>
<organism evidence="1 2">
    <name type="scientific">Legionella cherrii</name>
    <dbReference type="NCBI Taxonomy" id="28084"/>
    <lineage>
        <taxon>Bacteria</taxon>
        <taxon>Pseudomonadati</taxon>
        <taxon>Pseudomonadota</taxon>
        <taxon>Gammaproteobacteria</taxon>
        <taxon>Legionellales</taxon>
        <taxon>Legionellaceae</taxon>
        <taxon>Legionella</taxon>
    </lineage>
</organism>
<dbReference type="Gene3D" id="3.80.10.10">
    <property type="entry name" value="Ribonuclease Inhibitor"/>
    <property type="match status" value="1"/>
</dbReference>
<accession>A0ABY6T827</accession>
<protein>
    <submittedName>
        <fullName evidence="1">Uncharacterized protein</fullName>
    </submittedName>
</protein>
<reference evidence="1 2" key="1">
    <citation type="submission" date="2018-12" db="EMBL/GenBank/DDBJ databases">
        <authorList>
            <consortium name="Pathogen Informatics"/>
        </authorList>
    </citation>
    <scope>NUCLEOTIDE SEQUENCE [LARGE SCALE GENOMIC DNA]</scope>
    <source>
        <strain evidence="1 2">NCTC11976</strain>
    </source>
</reference>
<name>A0ABY6T827_9GAMM</name>
<gene>
    <name evidence="1" type="ORF">NCTC11976_02557</name>
</gene>
<dbReference type="EMBL" id="LR134173">
    <property type="protein sequence ID" value="VEB38108.1"/>
    <property type="molecule type" value="Genomic_DNA"/>
</dbReference>
<evidence type="ECO:0000313" key="1">
    <source>
        <dbReference type="EMBL" id="VEB38108.1"/>
    </source>
</evidence>
<keyword evidence="2" id="KW-1185">Reference proteome</keyword>
<dbReference type="InterPro" id="IPR032675">
    <property type="entry name" value="LRR_dom_sf"/>
</dbReference>
<dbReference type="SUPFAM" id="SSF52047">
    <property type="entry name" value="RNI-like"/>
    <property type="match status" value="1"/>
</dbReference>
<dbReference type="RefSeq" id="WP_241972173.1">
    <property type="nucleotide sequence ID" value="NZ_LR134173.1"/>
</dbReference>
<sequence>MTIRLKHDGGTLEAIELVHLQHHLAIPHLMKYLQSKGSKQCKSIKKISVDHSCLNDKDYFALHDILKLSSKVNEISFEANHIDTDRIAYLFESLPSKELNKVKFTDNWIGDKISSDFFSFFKH</sequence>
<evidence type="ECO:0000313" key="2">
    <source>
        <dbReference type="Proteomes" id="UP000277577"/>
    </source>
</evidence>
<dbReference type="Proteomes" id="UP000277577">
    <property type="component" value="Chromosome"/>
</dbReference>